<dbReference type="InterPro" id="IPR001279">
    <property type="entry name" value="Metallo-B-lactamas"/>
</dbReference>
<dbReference type="SUPFAM" id="SSF52821">
    <property type="entry name" value="Rhodanese/Cell cycle control phosphatase"/>
    <property type="match status" value="2"/>
</dbReference>
<dbReference type="SUPFAM" id="SSF56281">
    <property type="entry name" value="Metallo-hydrolase/oxidoreductase"/>
    <property type="match status" value="1"/>
</dbReference>
<dbReference type="Proteomes" id="UP001501581">
    <property type="component" value="Unassembled WGS sequence"/>
</dbReference>
<keyword evidence="1" id="KW-0479">Metal-binding</keyword>
<dbReference type="InterPro" id="IPR001763">
    <property type="entry name" value="Rhodanese-like_dom"/>
</dbReference>
<feature type="domain" description="Rhodanese" evidence="2">
    <location>
        <begin position="384"/>
        <end position="467"/>
    </location>
</feature>
<organism evidence="3 4">
    <name type="scientific">Nocardioides dubius</name>
    <dbReference type="NCBI Taxonomy" id="317019"/>
    <lineage>
        <taxon>Bacteria</taxon>
        <taxon>Bacillati</taxon>
        <taxon>Actinomycetota</taxon>
        <taxon>Actinomycetes</taxon>
        <taxon>Propionibacteriales</taxon>
        <taxon>Nocardioidaceae</taxon>
        <taxon>Nocardioides</taxon>
    </lineage>
</organism>
<dbReference type="InterPro" id="IPR036873">
    <property type="entry name" value="Rhodanese-like_dom_sf"/>
</dbReference>
<evidence type="ECO:0000259" key="2">
    <source>
        <dbReference type="PROSITE" id="PS50206"/>
    </source>
</evidence>
<dbReference type="Pfam" id="PF00753">
    <property type="entry name" value="Lactamase_B"/>
    <property type="match status" value="1"/>
</dbReference>
<comment type="caution">
    <text evidence="3">The sequence shown here is derived from an EMBL/GenBank/DDBJ whole genome shotgun (WGS) entry which is preliminary data.</text>
</comment>
<name>A0ABN1TR00_9ACTN</name>
<keyword evidence="4" id="KW-1185">Reference proteome</keyword>
<dbReference type="Pfam" id="PF00581">
    <property type="entry name" value="Rhodanese"/>
    <property type="match status" value="2"/>
</dbReference>
<dbReference type="RefSeq" id="WP_343992959.1">
    <property type="nucleotide sequence ID" value="NZ_BAAALG010000006.1"/>
</dbReference>
<dbReference type="PANTHER" id="PTHR43084:SF1">
    <property type="entry name" value="PERSULFIDE DIOXYGENASE ETHE1, MITOCHONDRIAL"/>
    <property type="match status" value="1"/>
</dbReference>
<gene>
    <name evidence="3" type="ORF">GCM10009668_15120</name>
</gene>
<dbReference type="InterPro" id="IPR051682">
    <property type="entry name" value="Mito_Persulfide_Diox"/>
</dbReference>
<protein>
    <submittedName>
        <fullName evidence="3">MBL fold metallo-hydrolase</fullName>
    </submittedName>
</protein>
<dbReference type="EMBL" id="BAAALG010000006">
    <property type="protein sequence ID" value="GAA1098650.1"/>
    <property type="molecule type" value="Genomic_DNA"/>
</dbReference>
<reference evidence="3 4" key="1">
    <citation type="journal article" date="2019" name="Int. J. Syst. Evol. Microbiol.">
        <title>The Global Catalogue of Microorganisms (GCM) 10K type strain sequencing project: providing services to taxonomists for standard genome sequencing and annotation.</title>
        <authorList>
            <consortium name="The Broad Institute Genomics Platform"/>
            <consortium name="The Broad Institute Genome Sequencing Center for Infectious Disease"/>
            <person name="Wu L."/>
            <person name="Ma J."/>
        </authorList>
    </citation>
    <scope>NUCLEOTIDE SEQUENCE [LARGE SCALE GENOMIC DNA]</scope>
    <source>
        <strain evidence="3 4">JCM 13008</strain>
    </source>
</reference>
<dbReference type="PROSITE" id="PS50206">
    <property type="entry name" value="RHODANESE_3"/>
    <property type="match status" value="2"/>
</dbReference>
<dbReference type="SMART" id="SM00450">
    <property type="entry name" value="RHOD"/>
    <property type="match status" value="2"/>
</dbReference>
<dbReference type="InterPro" id="IPR036866">
    <property type="entry name" value="RibonucZ/Hydroxyglut_hydro"/>
</dbReference>
<accession>A0ABN1TR00</accession>
<proteinExistence type="predicted"/>
<dbReference type="Gene3D" id="3.40.250.10">
    <property type="entry name" value="Rhodanese-like domain"/>
    <property type="match status" value="2"/>
</dbReference>
<evidence type="ECO:0000313" key="4">
    <source>
        <dbReference type="Proteomes" id="UP001501581"/>
    </source>
</evidence>
<dbReference type="PANTHER" id="PTHR43084">
    <property type="entry name" value="PERSULFIDE DIOXYGENASE ETHE1"/>
    <property type="match status" value="1"/>
</dbReference>
<feature type="domain" description="Rhodanese" evidence="2">
    <location>
        <begin position="282"/>
        <end position="369"/>
    </location>
</feature>
<dbReference type="CDD" id="cd07724">
    <property type="entry name" value="POD-like_MBL-fold"/>
    <property type="match status" value="1"/>
</dbReference>
<dbReference type="SMART" id="SM00849">
    <property type="entry name" value="Lactamase_B"/>
    <property type="match status" value="1"/>
</dbReference>
<evidence type="ECO:0000256" key="1">
    <source>
        <dbReference type="ARBA" id="ARBA00022723"/>
    </source>
</evidence>
<sequence length="471" mass="50009">MSTSNGTEKTCATQRATSFEVIALDTASLGDRSYLVHDGEVAFVIDPQRDLDRVESLLEQHRVRLLAVFETHIHNDYVTGGFALAERHAAAYYVNAADDVTFTRTPISDGETVAVGDRMRVTAVATPGHTFTHLAFALHEAGETIGDSAALFSGGSLLYGATGRPDLLGAEHAEHLAQHQHASAHRIAALLPGSTDLYPTHGFGSFCSATQSEATSSTIEQEIAVNPALTQDAATYVRELLAGLDAWPAYYVHMAPQNATGPAATDLALPDRADATEIERRIAQGEWVVDLRTRTAFAAGHTPGALNFGTDGALATYLGWLIPWGTALTLLGESADQVSEAIRELSRIGVDSPVAHATGGPEDWGQQTTGHPTATFADLADVRSHRAVHLLDVRRAKEFEAAHLRGAQSIPLHELLARIDEVPAGEVWVHCAGGYRASIAASILAAAGRRPVAIDDAFGNAAEADLESPGR</sequence>
<evidence type="ECO:0000313" key="3">
    <source>
        <dbReference type="EMBL" id="GAA1098650.1"/>
    </source>
</evidence>
<dbReference type="InterPro" id="IPR044528">
    <property type="entry name" value="POD-like_MBL-fold"/>
</dbReference>
<dbReference type="Gene3D" id="3.60.15.10">
    <property type="entry name" value="Ribonuclease Z/Hydroxyacylglutathione hydrolase-like"/>
    <property type="match status" value="1"/>
</dbReference>